<name>A0A9X7V7N4_9GAMM</name>
<evidence type="ECO:0008006" key="4">
    <source>
        <dbReference type="Google" id="ProtNLM"/>
    </source>
</evidence>
<feature type="transmembrane region" description="Helical" evidence="1">
    <location>
        <begin position="60"/>
        <end position="81"/>
    </location>
</feature>
<accession>A0A9X7V7N4</accession>
<evidence type="ECO:0000313" key="3">
    <source>
        <dbReference type="Proteomes" id="UP000595933"/>
    </source>
</evidence>
<protein>
    <recommendedName>
        <fullName evidence="4">Oxidase</fullName>
    </recommendedName>
</protein>
<keyword evidence="1" id="KW-0472">Membrane</keyword>
<sequence length="86" mass="9368">MSARLLSYLGLLALLGVSIALATSRLPYRDILIMLLAGAQALGVLLGFTRLQDESPLLRLCALAAWFFVFLLLLLTLLDLLTRAPV</sequence>
<keyword evidence="1" id="KW-1133">Transmembrane helix</keyword>
<evidence type="ECO:0000313" key="2">
    <source>
        <dbReference type="EMBL" id="QQN50652.1"/>
    </source>
</evidence>
<dbReference type="Proteomes" id="UP000595933">
    <property type="component" value="Chromosome"/>
</dbReference>
<reference evidence="2 3" key="1">
    <citation type="submission" date="2020-12" db="EMBL/GenBank/DDBJ databases">
        <title>FDA dAtabase for Regulatory Grade micrObial Sequences (FDA-ARGOS): Supporting development and validation of Infectious Disease Dx tests.</title>
        <authorList>
            <person name="Sproer C."/>
            <person name="Gronow S."/>
            <person name="Severitt S."/>
            <person name="Schroder I."/>
            <person name="Tallon L."/>
            <person name="Sadzewicz L."/>
            <person name="Zhao X."/>
            <person name="Boylan J."/>
            <person name="Ott S."/>
            <person name="Bowen H."/>
            <person name="Vavikolanu K."/>
            <person name="Mehta A."/>
            <person name="Aluvathingal J."/>
            <person name="Nadendla S."/>
            <person name="Lowell S."/>
            <person name="Myers T."/>
            <person name="Yan Y."/>
            <person name="Sichtig H."/>
        </authorList>
    </citation>
    <scope>NUCLEOTIDE SEQUENCE [LARGE SCALE GENOMIC DNA]</scope>
    <source>
        <strain evidence="2 3">FDAARGOS_1013</strain>
    </source>
</reference>
<dbReference type="EMBL" id="CP067013">
    <property type="protein sequence ID" value="QQN50652.1"/>
    <property type="molecule type" value="Genomic_DNA"/>
</dbReference>
<dbReference type="AlphaFoldDB" id="A0A9X7V7N4"/>
<proteinExistence type="predicted"/>
<gene>
    <name evidence="2" type="ORF">I6H70_19330</name>
</gene>
<dbReference type="RefSeq" id="WP_061337058.1">
    <property type="nucleotide sequence ID" value="NZ_CAXGLR010000011.1"/>
</dbReference>
<keyword evidence="1" id="KW-0812">Transmembrane</keyword>
<evidence type="ECO:0000256" key="1">
    <source>
        <dbReference type="SAM" id="Phobius"/>
    </source>
</evidence>
<feature type="transmembrane region" description="Helical" evidence="1">
    <location>
        <begin position="30"/>
        <end position="48"/>
    </location>
</feature>
<organism evidence="2 3">
    <name type="scientific">Stutzerimonas balearica</name>
    <dbReference type="NCBI Taxonomy" id="74829"/>
    <lineage>
        <taxon>Bacteria</taxon>
        <taxon>Pseudomonadati</taxon>
        <taxon>Pseudomonadota</taxon>
        <taxon>Gammaproteobacteria</taxon>
        <taxon>Pseudomonadales</taxon>
        <taxon>Pseudomonadaceae</taxon>
        <taxon>Stutzerimonas</taxon>
    </lineage>
</organism>